<keyword evidence="4 6" id="KW-1133">Transmembrane helix</keyword>
<keyword evidence="5 6" id="KW-0472">Membrane</keyword>
<evidence type="ECO:0000313" key="7">
    <source>
        <dbReference type="EMBL" id="TXK66053.1"/>
    </source>
</evidence>
<dbReference type="Proteomes" id="UP000321248">
    <property type="component" value="Unassembled WGS sequence"/>
</dbReference>
<feature type="transmembrane region" description="Helical" evidence="6">
    <location>
        <begin position="261"/>
        <end position="282"/>
    </location>
</feature>
<evidence type="ECO:0000256" key="3">
    <source>
        <dbReference type="ARBA" id="ARBA00022692"/>
    </source>
</evidence>
<comment type="caution">
    <text evidence="7">The sequence shown here is derived from an EMBL/GenBank/DDBJ whole genome shotgun (WGS) entry which is preliminary data.</text>
</comment>
<comment type="subcellular location">
    <subcellularLocation>
        <location evidence="1">Membrane</location>
        <topology evidence="1">Multi-pass membrane protein</topology>
    </subcellularLocation>
</comment>
<dbReference type="GO" id="GO:0016020">
    <property type="term" value="C:membrane"/>
    <property type="evidence" value="ECO:0007669"/>
    <property type="project" value="UniProtKB-SubCell"/>
</dbReference>
<evidence type="ECO:0000313" key="8">
    <source>
        <dbReference type="Proteomes" id="UP000321248"/>
    </source>
</evidence>
<dbReference type="GO" id="GO:0055085">
    <property type="term" value="P:transmembrane transport"/>
    <property type="evidence" value="ECO:0007669"/>
    <property type="project" value="TreeGrafter"/>
</dbReference>
<feature type="transmembrane region" description="Helical" evidence="6">
    <location>
        <begin position="7"/>
        <end position="22"/>
    </location>
</feature>
<dbReference type="Pfam" id="PF01594">
    <property type="entry name" value="AI-2E_transport"/>
    <property type="match status" value="1"/>
</dbReference>
<feature type="transmembrane region" description="Helical" evidence="6">
    <location>
        <begin position="195"/>
        <end position="219"/>
    </location>
</feature>
<dbReference type="PANTHER" id="PTHR21716:SF64">
    <property type="entry name" value="AI-2 TRANSPORT PROTEIN TQSA"/>
    <property type="match status" value="1"/>
</dbReference>
<name>A0A5C8L1W1_9GAMM</name>
<sequence>MDRLQKVFFGVALAVLVGWVLHVGKQVFVPIVFSVLIAYVIVGLARLQRRIPGIGGRLPTAACFTLSILGIGLVLAAGVSLIVTNVGKVVELAPEYQESLLLQIQRLAVFLGIEAAPTWTTLQEDVLSQISLQALVGSTVASVTGILATLLIVLLYVTFLLLEQRVFSDKVDRLSDDPGNVAQIRRVVHDVNSRIGTYLALKTFINILLGVVSWAIMSIMGVEFAAFWAVVIALLNYVPYIGSFLGVLFPVAMSLVQFGDLASVVVLMVSLSAAQFLIGSFLDPFLMGNSLNLSPFVILASLAIWSSLWGIPGAFLAVPITAVLLIILAGFPGTRPIAVLLSRNGELGAHEPALPLPAPQEKEA</sequence>
<keyword evidence="3 6" id="KW-0812">Transmembrane</keyword>
<evidence type="ECO:0000256" key="6">
    <source>
        <dbReference type="SAM" id="Phobius"/>
    </source>
</evidence>
<feature type="transmembrane region" description="Helical" evidence="6">
    <location>
        <begin position="302"/>
        <end position="331"/>
    </location>
</feature>
<keyword evidence="8" id="KW-1185">Reference proteome</keyword>
<feature type="transmembrane region" description="Helical" evidence="6">
    <location>
        <begin position="225"/>
        <end position="249"/>
    </location>
</feature>
<dbReference type="PANTHER" id="PTHR21716">
    <property type="entry name" value="TRANSMEMBRANE PROTEIN"/>
    <property type="match status" value="1"/>
</dbReference>
<protein>
    <submittedName>
        <fullName evidence="7">AI-2E family transporter</fullName>
    </submittedName>
</protein>
<gene>
    <name evidence="7" type="ORF">FU658_01755</name>
</gene>
<dbReference type="OrthoDB" id="9799225at2"/>
<dbReference type="EMBL" id="VRTS01000001">
    <property type="protein sequence ID" value="TXK66053.1"/>
    <property type="molecule type" value="Genomic_DNA"/>
</dbReference>
<feature type="transmembrane region" description="Helical" evidence="6">
    <location>
        <begin position="140"/>
        <end position="162"/>
    </location>
</feature>
<evidence type="ECO:0000256" key="5">
    <source>
        <dbReference type="ARBA" id="ARBA00023136"/>
    </source>
</evidence>
<dbReference type="AlphaFoldDB" id="A0A5C8L1W1"/>
<evidence type="ECO:0000256" key="1">
    <source>
        <dbReference type="ARBA" id="ARBA00004141"/>
    </source>
</evidence>
<comment type="similarity">
    <text evidence="2">Belongs to the autoinducer-2 exporter (AI-2E) (TC 2.A.86) family.</text>
</comment>
<feature type="transmembrane region" description="Helical" evidence="6">
    <location>
        <begin position="28"/>
        <end position="47"/>
    </location>
</feature>
<evidence type="ECO:0000256" key="4">
    <source>
        <dbReference type="ARBA" id="ARBA00022989"/>
    </source>
</evidence>
<accession>A0A5C8L1W1</accession>
<feature type="transmembrane region" description="Helical" evidence="6">
    <location>
        <begin position="59"/>
        <end position="83"/>
    </location>
</feature>
<reference evidence="7 8" key="1">
    <citation type="submission" date="2019-08" db="EMBL/GenBank/DDBJ databases">
        <authorList>
            <person name="Karlyshev A.V."/>
        </authorList>
    </citation>
    <scope>NUCLEOTIDE SEQUENCE [LARGE SCALE GENOMIC DNA]</scope>
    <source>
        <strain evidence="7 8">Alg18-2.2</strain>
    </source>
</reference>
<dbReference type="InterPro" id="IPR002549">
    <property type="entry name" value="AI-2E-like"/>
</dbReference>
<proteinExistence type="inferred from homology"/>
<evidence type="ECO:0000256" key="2">
    <source>
        <dbReference type="ARBA" id="ARBA00009773"/>
    </source>
</evidence>
<organism evidence="7 8">
    <name type="scientific">Alkalisalibacterium limincola</name>
    <dbReference type="NCBI Taxonomy" id="2699169"/>
    <lineage>
        <taxon>Bacteria</taxon>
        <taxon>Pseudomonadati</taxon>
        <taxon>Pseudomonadota</taxon>
        <taxon>Gammaproteobacteria</taxon>
        <taxon>Lysobacterales</taxon>
        <taxon>Lysobacteraceae</taxon>
        <taxon>Alkalisalibacterium</taxon>
    </lineage>
</organism>